<name>A0A0A9W7C1_LYGHE</name>
<dbReference type="InterPro" id="IPR009976">
    <property type="entry name" value="Sec10-like"/>
</dbReference>
<accession>A0A0A9W7C1</accession>
<organism evidence="2">
    <name type="scientific">Lygus hesperus</name>
    <name type="common">Western plant bug</name>
    <dbReference type="NCBI Taxonomy" id="30085"/>
    <lineage>
        <taxon>Eukaryota</taxon>
        <taxon>Metazoa</taxon>
        <taxon>Ecdysozoa</taxon>
        <taxon>Arthropoda</taxon>
        <taxon>Hexapoda</taxon>
        <taxon>Insecta</taxon>
        <taxon>Pterygota</taxon>
        <taxon>Neoptera</taxon>
        <taxon>Paraneoptera</taxon>
        <taxon>Hemiptera</taxon>
        <taxon>Heteroptera</taxon>
        <taxon>Panheteroptera</taxon>
        <taxon>Cimicomorpha</taxon>
        <taxon>Miridae</taxon>
        <taxon>Mirini</taxon>
        <taxon>Lygus</taxon>
    </lineage>
</organism>
<evidence type="ECO:0000313" key="2">
    <source>
        <dbReference type="EMBL" id="JAG03316.1"/>
    </source>
</evidence>
<dbReference type="AlphaFoldDB" id="A0A0A9W7C1"/>
<dbReference type="PANTHER" id="PTHR12100:SF0">
    <property type="entry name" value="EXOCYST COMPLEX COMPONENT 5"/>
    <property type="match status" value="1"/>
</dbReference>
<reference evidence="2" key="2">
    <citation type="submission" date="2014-07" db="EMBL/GenBank/DDBJ databases">
        <authorList>
            <person name="Hull J."/>
        </authorList>
    </citation>
    <scope>NUCLEOTIDE SEQUENCE</scope>
</reference>
<sequence length="215" mass="23079">NNNSSSSSGGDSVTFYNACSSTANRASAVSFASLTSGASIQDKHLTAGSKMRNSNDSLLVLNDLIQPIASHSMAYESNVDAVRARARAMSYYQLLYGDGGPSSMVRTLGVCLYKGIVAHLKSFTANDRGAFVYKQDVTAYKEAMAPLSSAPGLGGAVVEVLFSLLRETSSLLLMPLDHIKAVKEAGLLRIMPGQEKMKFIKIRQDVRDAYRLING</sequence>
<gene>
    <name evidence="2" type="primary">sec10_4</name>
    <name evidence="2" type="ORF">CM83_13572</name>
</gene>
<dbReference type="PANTHER" id="PTHR12100">
    <property type="entry name" value="SEC10"/>
    <property type="match status" value="1"/>
</dbReference>
<dbReference type="GO" id="GO:0000145">
    <property type="term" value="C:exocyst"/>
    <property type="evidence" value="ECO:0007669"/>
    <property type="project" value="TreeGrafter"/>
</dbReference>
<evidence type="ECO:0000259" key="1">
    <source>
        <dbReference type="Pfam" id="PF07393"/>
    </source>
</evidence>
<dbReference type="GO" id="GO:0006893">
    <property type="term" value="P:Golgi to plasma membrane transport"/>
    <property type="evidence" value="ECO:0007669"/>
    <property type="project" value="TreeGrafter"/>
</dbReference>
<dbReference type="EMBL" id="GBHO01040288">
    <property type="protein sequence ID" value="JAG03316.1"/>
    <property type="molecule type" value="Transcribed_RNA"/>
</dbReference>
<dbReference type="GO" id="GO:0006887">
    <property type="term" value="P:exocytosis"/>
    <property type="evidence" value="ECO:0007669"/>
    <property type="project" value="TreeGrafter"/>
</dbReference>
<dbReference type="InterPro" id="IPR048627">
    <property type="entry name" value="Sec10_HB"/>
</dbReference>
<dbReference type="Pfam" id="PF07393">
    <property type="entry name" value="Sec10_HB"/>
    <property type="match status" value="1"/>
</dbReference>
<proteinExistence type="predicted"/>
<feature type="domain" description="Exocyst complex component Sec10-like alpha-helical bundle" evidence="1">
    <location>
        <begin position="105"/>
        <end position="210"/>
    </location>
</feature>
<protein>
    <submittedName>
        <fullName evidence="2">Exocyst complex component 5</fullName>
    </submittedName>
</protein>
<reference evidence="2" key="1">
    <citation type="journal article" date="2014" name="PLoS ONE">
        <title>Transcriptome-Based Identification of ABC Transporters in the Western Tarnished Plant Bug Lygus hesperus.</title>
        <authorList>
            <person name="Hull J.J."/>
            <person name="Chaney K."/>
            <person name="Geib S.M."/>
            <person name="Fabrick J.A."/>
            <person name="Brent C.S."/>
            <person name="Walsh D."/>
            <person name="Lavine L.C."/>
        </authorList>
    </citation>
    <scope>NUCLEOTIDE SEQUENCE</scope>
</reference>
<feature type="non-terminal residue" evidence="2">
    <location>
        <position position="1"/>
    </location>
</feature>